<gene>
    <name evidence="1" type="ORF">WICPIJ_000727</name>
</gene>
<comment type="caution">
    <text evidence="1">The sequence shown here is derived from an EMBL/GenBank/DDBJ whole genome shotgun (WGS) entry which is preliminary data.</text>
</comment>
<sequence>MTSPMCFNVDSSTAVGKCGWFVVLGLGEGLFQDVPDPLLVFINVSLGEGTFLDQLFGVDVNDRLLLGNLLVHQWLGEGRLIGFVVTVLSVTNNINDDVGVESGSPFSSQVEDEGDTFDIIGVDVEDWGFNGFGDIGWVWGRSGESWVSGETDLVVNNDVDGTTSGCWMALVLPKTTGSSASKWDGLATKDKLTCLPEVVGLWKFIPKWYLTSPEPSSISFEPVNSEKMDSFGFLTTLDNMFNLPLCGIPITMSSTPNSTARSIKDLTPGTTDSAPSKPNLLSFGNLVDKKVSKEVAQTKRSKICLFWSMEYLYGCGISILSLNQSHFSLDGMWMYS</sequence>
<evidence type="ECO:0000313" key="2">
    <source>
        <dbReference type="Proteomes" id="UP000774326"/>
    </source>
</evidence>
<dbReference type="Proteomes" id="UP000774326">
    <property type="component" value="Unassembled WGS sequence"/>
</dbReference>
<reference evidence="1" key="2">
    <citation type="submission" date="2021-01" db="EMBL/GenBank/DDBJ databases">
        <authorList>
            <person name="Schikora-Tamarit M.A."/>
        </authorList>
    </citation>
    <scope>NUCLEOTIDE SEQUENCE</scope>
    <source>
        <strain evidence="1">CBS2887</strain>
    </source>
</reference>
<proteinExistence type="predicted"/>
<name>A0A9P8QD60_WICPI</name>
<dbReference type="AlphaFoldDB" id="A0A9P8QD60"/>
<evidence type="ECO:0000313" key="1">
    <source>
        <dbReference type="EMBL" id="KAH3688256.1"/>
    </source>
</evidence>
<protein>
    <submittedName>
        <fullName evidence="1">Uncharacterized protein</fullName>
    </submittedName>
</protein>
<accession>A0A9P8QD60</accession>
<keyword evidence="2" id="KW-1185">Reference proteome</keyword>
<organism evidence="1 2">
    <name type="scientific">Wickerhamomyces pijperi</name>
    <name type="common">Yeast</name>
    <name type="synonym">Pichia pijperi</name>
    <dbReference type="NCBI Taxonomy" id="599730"/>
    <lineage>
        <taxon>Eukaryota</taxon>
        <taxon>Fungi</taxon>
        <taxon>Dikarya</taxon>
        <taxon>Ascomycota</taxon>
        <taxon>Saccharomycotina</taxon>
        <taxon>Saccharomycetes</taxon>
        <taxon>Phaffomycetales</taxon>
        <taxon>Wickerhamomycetaceae</taxon>
        <taxon>Wickerhamomyces</taxon>
    </lineage>
</organism>
<dbReference type="EMBL" id="JAEUBG010000445">
    <property type="protein sequence ID" value="KAH3688256.1"/>
    <property type="molecule type" value="Genomic_DNA"/>
</dbReference>
<reference evidence="1" key="1">
    <citation type="journal article" date="2021" name="Open Biol.">
        <title>Shared evolutionary footprints suggest mitochondrial oxidative damage underlies multiple complex I losses in fungi.</title>
        <authorList>
            <person name="Schikora-Tamarit M.A."/>
            <person name="Marcet-Houben M."/>
            <person name="Nosek J."/>
            <person name="Gabaldon T."/>
        </authorList>
    </citation>
    <scope>NUCLEOTIDE SEQUENCE</scope>
    <source>
        <strain evidence="1">CBS2887</strain>
    </source>
</reference>